<dbReference type="InterPro" id="IPR020846">
    <property type="entry name" value="MFS_dom"/>
</dbReference>
<feature type="transmembrane region" description="Helical" evidence="9">
    <location>
        <begin position="391"/>
        <end position="412"/>
    </location>
</feature>
<dbReference type="GO" id="GO:0022857">
    <property type="term" value="F:transmembrane transporter activity"/>
    <property type="evidence" value="ECO:0007669"/>
    <property type="project" value="InterPro"/>
</dbReference>
<evidence type="ECO:0000259" key="10">
    <source>
        <dbReference type="PROSITE" id="PS50850"/>
    </source>
</evidence>
<protein>
    <recommendedName>
        <fullName evidence="6">Organic cation transporter-like protein 2</fullName>
    </recommendedName>
</protein>
<evidence type="ECO:0000256" key="3">
    <source>
        <dbReference type="ARBA" id="ARBA00022692"/>
    </source>
</evidence>
<sequence length="423" mass="44756">MSAASDPAGSGAERGAAPSRSEEEGRPEEGRKQQVILVAYVIAALDLIFLFMQLGVMPYLAKSLGLDSVGFGYLQTTFGVLQLVGGPIFGRFADQFGSRAALMLSCASGSVFFLLASISTSVPLLFLSRLPAVFMHGMPGAQKVITDLTTPSERAGALGKLGLCFGIGIIIGSALGGVLSTKFGIFVPMYVGLVGSLVSTVIVMVWMPSRAGLKSDHPVTERSNVFSLQEILRLMKFPGVMEVFIVKVLAGLPIGLFLIMFSIISMDFFGLEAVQSGYLMSYFGVLQMVVQGLVVGKLTSLCTEKTLLRLSVAVFAGVGLAMALMRNVLHYCIIAVPLVFAFSTLATITDSILTKSVPASDTGTMLGICASVQPLTRTVGPTVGGLLYKQFGVSSFGCLQLVVNVGLFVYLLKSNIPLKERGL</sequence>
<dbReference type="PRINTS" id="PR01035">
    <property type="entry name" value="TCRTETA"/>
</dbReference>
<feature type="transmembrane region" description="Helical" evidence="9">
    <location>
        <begin position="306"/>
        <end position="324"/>
    </location>
</feature>
<comment type="function">
    <text evidence="7">May act as a transporter of organic cations based on a proton efflux antiport mechanism. May play a role in the transport of chloroquine and quinidine-related compounds in kidney. Plays a role in the regulation of lipid metabolism.</text>
</comment>
<proteinExistence type="predicted"/>
<evidence type="ECO:0000256" key="2">
    <source>
        <dbReference type="ARBA" id="ARBA00022475"/>
    </source>
</evidence>
<reference evidence="11 12" key="1">
    <citation type="submission" date="2019-09" db="EMBL/GenBank/DDBJ databases">
        <title>Bird 10,000 Genomes (B10K) Project - Family phase.</title>
        <authorList>
            <person name="Zhang G."/>
        </authorList>
    </citation>
    <scope>NUCLEOTIDE SEQUENCE [LARGE SCALE GENOMIC DNA]</scope>
    <source>
        <strain evidence="11">B10K-LSUMZ-23963</strain>
        <tissue evidence="11">Muscle</tissue>
    </source>
</reference>
<feature type="transmembrane region" description="Helical" evidence="9">
    <location>
        <begin position="72"/>
        <end position="90"/>
    </location>
</feature>
<dbReference type="InterPro" id="IPR001958">
    <property type="entry name" value="Tet-R_TetA/multi-R_MdtG-like"/>
</dbReference>
<keyword evidence="5 9" id="KW-0472">Membrane</keyword>
<feature type="region of interest" description="Disordered" evidence="8">
    <location>
        <begin position="1"/>
        <end position="28"/>
    </location>
</feature>
<feature type="transmembrane region" description="Helical" evidence="9">
    <location>
        <begin position="157"/>
        <end position="179"/>
    </location>
</feature>
<dbReference type="PROSITE" id="PS50850">
    <property type="entry name" value="MFS"/>
    <property type="match status" value="1"/>
</dbReference>
<feature type="domain" description="Major facilitator superfamily (MFS) profile" evidence="10">
    <location>
        <begin position="32"/>
        <end position="418"/>
    </location>
</feature>
<dbReference type="SUPFAM" id="SSF103473">
    <property type="entry name" value="MFS general substrate transporter"/>
    <property type="match status" value="1"/>
</dbReference>
<dbReference type="GO" id="GO:0016324">
    <property type="term" value="C:apical plasma membrane"/>
    <property type="evidence" value="ECO:0007669"/>
    <property type="project" value="UniProtKB-SubCell"/>
</dbReference>
<evidence type="ECO:0000313" key="12">
    <source>
        <dbReference type="Proteomes" id="UP000543287"/>
    </source>
</evidence>
<feature type="transmembrane region" description="Helical" evidence="9">
    <location>
        <begin position="331"/>
        <end position="348"/>
    </location>
</feature>
<dbReference type="CDD" id="cd17331">
    <property type="entry name" value="MFS_SLC22A18"/>
    <property type="match status" value="1"/>
</dbReference>
<evidence type="ECO:0000313" key="11">
    <source>
        <dbReference type="EMBL" id="NXG35069.1"/>
    </source>
</evidence>
<feature type="transmembrane region" description="Helical" evidence="9">
    <location>
        <begin position="102"/>
        <end position="126"/>
    </location>
</feature>
<keyword evidence="2" id="KW-1003">Cell membrane</keyword>
<keyword evidence="3 9" id="KW-0812">Transmembrane</keyword>
<evidence type="ECO:0000256" key="8">
    <source>
        <dbReference type="SAM" id="MobiDB-lite"/>
    </source>
</evidence>
<evidence type="ECO:0000256" key="1">
    <source>
        <dbReference type="ARBA" id="ARBA00004424"/>
    </source>
</evidence>
<dbReference type="FunFam" id="1.20.1250.20:FF:000297">
    <property type="entry name" value="Solute carrier family 22 member 18"/>
    <property type="match status" value="1"/>
</dbReference>
<dbReference type="Pfam" id="PF07690">
    <property type="entry name" value="MFS_1"/>
    <property type="match status" value="1"/>
</dbReference>
<dbReference type="Gene3D" id="1.20.1250.20">
    <property type="entry name" value="MFS general substrate transporter like domains"/>
    <property type="match status" value="1"/>
</dbReference>
<evidence type="ECO:0000256" key="7">
    <source>
        <dbReference type="ARBA" id="ARBA00093348"/>
    </source>
</evidence>
<evidence type="ECO:0000256" key="9">
    <source>
        <dbReference type="SAM" id="Phobius"/>
    </source>
</evidence>
<evidence type="ECO:0000256" key="4">
    <source>
        <dbReference type="ARBA" id="ARBA00022989"/>
    </source>
</evidence>
<dbReference type="PANTHER" id="PTHR24002">
    <property type="entry name" value="SOLUTE CARRIER FAMILY 22 MEMBER 18"/>
    <property type="match status" value="1"/>
</dbReference>
<dbReference type="PANTHER" id="PTHR24002:SF3">
    <property type="entry name" value="SOLUTE CARRIER FAMILY 22 MEMBER 18"/>
    <property type="match status" value="1"/>
</dbReference>
<organism evidence="11 12">
    <name type="scientific">Dromaius novaehollandiae</name>
    <name type="common">Emu</name>
    <dbReference type="NCBI Taxonomy" id="8790"/>
    <lineage>
        <taxon>Eukaryota</taxon>
        <taxon>Metazoa</taxon>
        <taxon>Chordata</taxon>
        <taxon>Craniata</taxon>
        <taxon>Vertebrata</taxon>
        <taxon>Euteleostomi</taxon>
        <taxon>Archelosauria</taxon>
        <taxon>Archosauria</taxon>
        <taxon>Dinosauria</taxon>
        <taxon>Saurischia</taxon>
        <taxon>Theropoda</taxon>
        <taxon>Coelurosauria</taxon>
        <taxon>Aves</taxon>
        <taxon>Palaeognathae</taxon>
        <taxon>Casuariiformes</taxon>
        <taxon>Dromaiidae</taxon>
        <taxon>Dromaius</taxon>
    </lineage>
</organism>
<feature type="transmembrane region" description="Helical" evidence="9">
    <location>
        <begin position="186"/>
        <end position="207"/>
    </location>
</feature>
<evidence type="ECO:0000256" key="6">
    <source>
        <dbReference type="ARBA" id="ARBA00078639"/>
    </source>
</evidence>
<gene>
    <name evidence="11" type="primary">Slc22a18</name>
    <name evidence="11" type="ORF">DRONOV_R12448</name>
</gene>
<keyword evidence="4 9" id="KW-1133">Transmembrane helix</keyword>
<dbReference type="GO" id="GO:0005635">
    <property type="term" value="C:nuclear envelope"/>
    <property type="evidence" value="ECO:0007669"/>
    <property type="project" value="TreeGrafter"/>
</dbReference>
<comment type="subcellular location">
    <subcellularLocation>
        <location evidence="1">Apical cell membrane</location>
        <topology evidence="1">Multi-pass membrane protein</topology>
    </subcellularLocation>
</comment>
<dbReference type="InterPro" id="IPR036259">
    <property type="entry name" value="MFS_trans_sf"/>
</dbReference>
<feature type="non-terminal residue" evidence="11">
    <location>
        <position position="1"/>
    </location>
</feature>
<comment type="caution">
    <text evidence="11">The sequence shown here is derived from an EMBL/GenBank/DDBJ whole genome shotgun (WGS) entry which is preliminary data.</text>
</comment>
<feature type="transmembrane region" description="Helical" evidence="9">
    <location>
        <begin position="244"/>
        <end position="264"/>
    </location>
</feature>
<feature type="transmembrane region" description="Helical" evidence="9">
    <location>
        <begin position="276"/>
        <end position="294"/>
    </location>
</feature>
<dbReference type="AlphaFoldDB" id="A0A7K9B688"/>
<accession>A0A7K9B688</accession>
<name>A0A7K9B688_DRONO</name>
<dbReference type="Proteomes" id="UP000543287">
    <property type="component" value="Unassembled WGS sequence"/>
</dbReference>
<feature type="non-terminal residue" evidence="11">
    <location>
        <position position="423"/>
    </location>
</feature>
<dbReference type="EMBL" id="VWZH01000155">
    <property type="protein sequence ID" value="NXG35069.1"/>
    <property type="molecule type" value="Genomic_DNA"/>
</dbReference>
<feature type="transmembrane region" description="Helical" evidence="9">
    <location>
        <begin position="35"/>
        <end position="60"/>
    </location>
</feature>
<evidence type="ECO:0000256" key="5">
    <source>
        <dbReference type="ARBA" id="ARBA00023136"/>
    </source>
</evidence>
<dbReference type="InterPro" id="IPR011701">
    <property type="entry name" value="MFS"/>
</dbReference>